<evidence type="ECO:0000313" key="2">
    <source>
        <dbReference type="EMBL" id="KAG8184473.1"/>
    </source>
</evidence>
<dbReference type="Proteomes" id="UP000827092">
    <property type="component" value="Unassembled WGS sequence"/>
</dbReference>
<reference evidence="2 3" key="1">
    <citation type="journal article" date="2022" name="Nat. Ecol. Evol.">
        <title>A masculinizing supergene underlies an exaggerated male reproductive morph in a spider.</title>
        <authorList>
            <person name="Hendrickx F."/>
            <person name="De Corte Z."/>
            <person name="Sonet G."/>
            <person name="Van Belleghem S.M."/>
            <person name="Kostlbacher S."/>
            <person name="Vangestel C."/>
        </authorList>
    </citation>
    <scope>NUCLEOTIDE SEQUENCE [LARGE SCALE GENOMIC DNA]</scope>
    <source>
        <strain evidence="2">W744_W776</strain>
    </source>
</reference>
<dbReference type="EMBL" id="JAFNEN010000372">
    <property type="protein sequence ID" value="KAG8184473.1"/>
    <property type="molecule type" value="Genomic_DNA"/>
</dbReference>
<proteinExistence type="predicted"/>
<sequence length="115" mass="12742">MNGGPSRSIKEATSFLGQPTLGGNKRKEGEDDHLLIEQSAKTNFRRSPSISGKACSSNRSEGRSTIKIKILFPSSLPREVFLVTYRVWVFGVDKKISVHISSRVELIVCSNFITD</sequence>
<keyword evidence="3" id="KW-1185">Reference proteome</keyword>
<protein>
    <submittedName>
        <fullName evidence="2">Uncharacterized protein</fullName>
    </submittedName>
</protein>
<feature type="compositionally biased region" description="Polar residues" evidence="1">
    <location>
        <begin position="43"/>
        <end position="59"/>
    </location>
</feature>
<comment type="caution">
    <text evidence="2">The sequence shown here is derived from an EMBL/GenBank/DDBJ whole genome shotgun (WGS) entry which is preliminary data.</text>
</comment>
<dbReference type="AlphaFoldDB" id="A0AAV6UL35"/>
<evidence type="ECO:0000313" key="3">
    <source>
        <dbReference type="Proteomes" id="UP000827092"/>
    </source>
</evidence>
<evidence type="ECO:0000256" key="1">
    <source>
        <dbReference type="SAM" id="MobiDB-lite"/>
    </source>
</evidence>
<name>A0AAV6UL35_9ARAC</name>
<feature type="region of interest" description="Disordered" evidence="1">
    <location>
        <begin position="1"/>
        <end position="32"/>
    </location>
</feature>
<accession>A0AAV6UL35</accession>
<feature type="region of interest" description="Disordered" evidence="1">
    <location>
        <begin position="43"/>
        <end position="62"/>
    </location>
</feature>
<organism evidence="2 3">
    <name type="scientific">Oedothorax gibbosus</name>
    <dbReference type="NCBI Taxonomy" id="931172"/>
    <lineage>
        <taxon>Eukaryota</taxon>
        <taxon>Metazoa</taxon>
        <taxon>Ecdysozoa</taxon>
        <taxon>Arthropoda</taxon>
        <taxon>Chelicerata</taxon>
        <taxon>Arachnida</taxon>
        <taxon>Araneae</taxon>
        <taxon>Araneomorphae</taxon>
        <taxon>Entelegynae</taxon>
        <taxon>Araneoidea</taxon>
        <taxon>Linyphiidae</taxon>
        <taxon>Erigoninae</taxon>
        <taxon>Oedothorax</taxon>
    </lineage>
</organism>
<gene>
    <name evidence="2" type="ORF">JTE90_002320</name>
</gene>